<feature type="coiled-coil region" evidence="1">
    <location>
        <begin position="57"/>
        <end position="91"/>
    </location>
</feature>
<evidence type="ECO:0000313" key="3">
    <source>
        <dbReference type="Proteomes" id="UP000076962"/>
    </source>
</evidence>
<gene>
    <name evidence="2" type="ORF">THIOM_004876</name>
</gene>
<dbReference type="PROSITE" id="PS51257">
    <property type="entry name" value="PROKAR_LIPOPROTEIN"/>
    <property type="match status" value="1"/>
</dbReference>
<protein>
    <submittedName>
        <fullName evidence="2">Uncharacterized protein</fullName>
    </submittedName>
</protein>
<keyword evidence="1" id="KW-0175">Coiled coil</keyword>
<dbReference type="EMBL" id="LUTY01002785">
    <property type="protein sequence ID" value="OAD19486.1"/>
    <property type="molecule type" value="Genomic_DNA"/>
</dbReference>
<organism evidence="2 3">
    <name type="scientific">Candidatus Thiomargarita nelsonii</name>
    <dbReference type="NCBI Taxonomy" id="1003181"/>
    <lineage>
        <taxon>Bacteria</taxon>
        <taxon>Pseudomonadati</taxon>
        <taxon>Pseudomonadota</taxon>
        <taxon>Gammaproteobacteria</taxon>
        <taxon>Thiotrichales</taxon>
        <taxon>Thiotrichaceae</taxon>
        <taxon>Thiomargarita</taxon>
    </lineage>
</organism>
<comment type="caution">
    <text evidence="2">The sequence shown here is derived from an EMBL/GenBank/DDBJ whole genome shotgun (WGS) entry which is preliminary data.</text>
</comment>
<name>A0A176RUU5_9GAMM</name>
<sequence length="192" mass="21462">MKSIVTCFIAALLLGGCHSTPPIKQPSEPVIVTCDDYNPQIVQAMQTKDLVKLSELLATLKRQEDCTIEDLDNLKREMSEMAADKASELVQRGKLDEAEKWLQYKYAPLTLWKTQAVRGEIASKRKKWGDAALFYNKTLDLIADPNITQVKPSLSEIEKLYKLAAETQLLAGTLPTLKDNGKPRGIMRDDLG</sequence>
<evidence type="ECO:0000313" key="2">
    <source>
        <dbReference type="EMBL" id="OAD19486.1"/>
    </source>
</evidence>
<dbReference type="Proteomes" id="UP000076962">
    <property type="component" value="Unassembled WGS sequence"/>
</dbReference>
<evidence type="ECO:0000256" key="1">
    <source>
        <dbReference type="SAM" id="Coils"/>
    </source>
</evidence>
<proteinExistence type="predicted"/>
<keyword evidence="3" id="KW-1185">Reference proteome</keyword>
<accession>A0A176RUU5</accession>
<dbReference type="AlphaFoldDB" id="A0A176RUU5"/>
<reference evidence="2 3" key="1">
    <citation type="submission" date="2016-05" db="EMBL/GenBank/DDBJ databases">
        <title>Single-cell genome of chain-forming Candidatus Thiomargarita nelsonii and comparison to other large sulfur-oxidizing bacteria.</title>
        <authorList>
            <person name="Winkel M."/>
            <person name="Salman V."/>
            <person name="Woyke T."/>
            <person name="Schulz-Vogt H."/>
            <person name="Richter M."/>
            <person name="Flood B."/>
            <person name="Bailey J."/>
            <person name="Amann R."/>
            <person name="Mussmann M."/>
        </authorList>
    </citation>
    <scope>NUCLEOTIDE SEQUENCE [LARGE SCALE GENOMIC DNA]</scope>
    <source>
        <strain evidence="2 3">THI036</strain>
    </source>
</reference>